<comment type="caution">
    <text evidence="1">The sequence shown here is derived from an EMBL/GenBank/DDBJ whole genome shotgun (WGS) entry which is preliminary data.</text>
</comment>
<evidence type="ECO:0000313" key="1">
    <source>
        <dbReference type="EMBL" id="NVN50655.1"/>
    </source>
</evidence>
<protein>
    <recommendedName>
        <fullName evidence="3">SIR2-like domain-containing protein</fullName>
    </recommendedName>
</protein>
<evidence type="ECO:0000313" key="2">
    <source>
        <dbReference type="Proteomes" id="UP000570517"/>
    </source>
</evidence>
<proteinExistence type="predicted"/>
<keyword evidence="2" id="KW-1185">Reference proteome</keyword>
<name>A0A850PT02_9MYCO</name>
<dbReference type="EMBL" id="JABFYL010000025">
    <property type="protein sequence ID" value="NVN50655.1"/>
    <property type="molecule type" value="Genomic_DNA"/>
</dbReference>
<dbReference type="Pfam" id="PF13289">
    <property type="entry name" value="SIR2_2"/>
    <property type="match status" value="1"/>
</dbReference>
<dbReference type="Proteomes" id="UP000570517">
    <property type="component" value="Unassembled WGS sequence"/>
</dbReference>
<accession>A0A850PT02</accession>
<reference evidence="1 2" key="1">
    <citation type="submission" date="2020-05" db="EMBL/GenBank/DDBJ databases">
        <title>Draft genome sequence of Mycobacterium hippocampi DL, isolated from European seabass, Dicentrarchus labrax, reared in fish farms.</title>
        <authorList>
            <person name="Stathopoulou P."/>
            <person name="Asimakis E."/>
            <person name="Tzokas K."/>
            <person name="Batargias C."/>
            <person name="Tsiamis G."/>
        </authorList>
    </citation>
    <scope>NUCLEOTIDE SEQUENCE [LARGE SCALE GENOMIC DNA]</scope>
    <source>
        <strain evidence="1 2">DL</strain>
    </source>
</reference>
<organism evidence="1 2">
    <name type="scientific">Mycolicibacterium hippocampi</name>
    <dbReference type="NCBI Taxonomy" id="659824"/>
    <lineage>
        <taxon>Bacteria</taxon>
        <taxon>Bacillati</taxon>
        <taxon>Actinomycetota</taxon>
        <taxon>Actinomycetes</taxon>
        <taxon>Mycobacteriales</taxon>
        <taxon>Mycobacteriaceae</taxon>
        <taxon>Mycolicibacterium</taxon>
    </lineage>
</organism>
<evidence type="ECO:0008006" key="3">
    <source>
        <dbReference type="Google" id="ProtNLM"/>
    </source>
</evidence>
<dbReference type="RefSeq" id="WP_178359003.1">
    <property type="nucleotide sequence ID" value="NZ_JABFYL010000025.1"/>
</dbReference>
<sequence>MTIAWDQALVNELSGRRVIPFLGAGATMACARRRAAGMLDSTPSWPLLLQLLAEAASCSPDDHRYVEELSEKERYLDAAQVIRANLRTQEYGRVLADEFKNLETGALHEAVLRLDQRVVMTTNYDSAYEDLCVQGQARDGYSVLNYYDPGLVNRLRSPTRLILKLHGSAKHPERTVLTRSEYFKARAENPRFFSLVQSLFATHTLFFIGYSLSDPDIQLLLENTNVGGDELYRHYAVVPAGTHQAVGRAMSDAYGINLIEYDSSSGHQVVADSLTELADLVETERGRLAIP</sequence>
<dbReference type="AlphaFoldDB" id="A0A850PT02"/>
<gene>
    <name evidence="1" type="ORF">HLY00_3372</name>
</gene>